<name>B6HQV2_PENRW</name>
<proteinExistence type="predicted"/>
<dbReference type="Gene3D" id="3.90.1150.10">
    <property type="entry name" value="Aspartate Aminotransferase, domain 1"/>
    <property type="match status" value="1"/>
</dbReference>
<dbReference type="AlphaFoldDB" id="B6HQV2"/>
<dbReference type="EMBL" id="AM920437">
    <property type="protein sequence ID" value="CAP99731.1"/>
    <property type="molecule type" value="Genomic_DNA"/>
</dbReference>
<accession>B6HQV2</accession>
<evidence type="ECO:0000259" key="1">
    <source>
        <dbReference type="Pfam" id="PF00266"/>
    </source>
</evidence>
<gene>
    <name evidence="2" type="ORF">Pc22g24430</name>
    <name evidence="2" type="ORF">PCH_Pc22g24430</name>
</gene>
<dbReference type="Gene3D" id="3.40.640.10">
    <property type="entry name" value="Type I PLP-dependent aspartate aminotransferase-like (Major domain)"/>
    <property type="match status" value="1"/>
</dbReference>
<reference evidence="2 3" key="1">
    <citation type="journal article" date="2008" name="Nat. Biotechnol.">
        <title>Genome sequencing and analysis of the filamentous fungus Penicillium chrysogenum.</title>
        <authorList>
            <person name="van den Berg M.A."/>
            <person name="Albang R."/>
            <person name="Albermann K."/>
            <person name="Badger J.H."/>
            <person name="Daran J.-M."/>
            <person name="Driessen A.J.M."/>
            <person name="Garcia-Estrada C."/>
            <person name="Fedorova N.D."/>
            <person name="Harris D.M."/>
            <person name="Heijne W.H.M."/>
            <person name="Joardar V.S."/>
            <person name="Kiel J.A.K.W."/>
            <person name="Kovalchuk A."/>
            <person name="Martin J.F."/>
            <person name="Nierman W.C."/>
            <person name="Nijland J.G."/>
            <person name="Pronk J.T."/>
            <person name="Roubos J.A."/>
            <person name="van der Klei I.J."/>
            <person name="van Peij N.N.M.E."/>
            <person name="Veenhuis M."/>
            <person name="von Doehren H."/>
            <person name="Wagner C."/>
            <person name="Wortman J.R."/>
            <person name="Bovenberg R.A.L."/>
        </authorList>
    </citation>
    <scope>NUCLEOTIDE SEQUENCE [LARGE SCALE GENOMIC DNA]</scope>
    <source>
        <strain evidence="3">ATCC 28089 / DSM 1075 / NRRL 1951 / Wisconsin 54-1255</strain>
    </source>
</reference>
<sequence length="475" mass="52546">MASALNISAARSRFPALQQEQVYMDNAGGSQVLDTVADSIRSYLLNTNVQLGASYKVSQISTNAYDNAYKVAAGFINAAPEEISIGISTTQLLHNLATALKFQAGDELVLSKLNHEANTSPWVHIADRLGLTVKWWAASDPKNPVCDPVELKSLLSDKTRLVACPHASNITGTISPIRKIADVVHVYPRALLCVDGVALAPHRQVDVKALDVDFYAFSWYKVYGPHLAQLYASSRVHDQIQSLGHFFKPTDTLDLKLNLASANYELTQSITEVVEYFGSDPSRTWAQMAEHEERLQQILLEFLASNSRVGVIGEPSASKELRVPVISFVVQGVGSQRLVEEVERRSAFGFRSGHMYSHRLLADVCGLEDVEDGVVRVSFLHYNTGEWVARLDSFDTNEDRGRSTGAGRGVARGACIVVDSLCTSCQIATWIDLSLYVMEIFFNFEDFLVSNLGSFLTLLLYITTRIFRHLPCSYL</sequence>
<evidence type="ECO:0000313" key="3">
    <source>
        <dbReference type="Proteomes" id="UP000000724"/>
    </source>
</evidence>
<dbReference type="PANTHER" id="PTHR43586:SF21">
    <property type="entry name" value="PYRIDOXAL PHOSPHATE (PLP)-DEPENDENT ASPARTATE AMINOTRANSFERASE SUPERFAMILY"/>
    <property type="match status" value="1"/>
</dbReference>
<dbReference type="InterPro" id="IPR015422">
    <property type="entry name" value="PyrdxlP-dep_Trfase_small"/>
</dbReference>
<protein>
    <submittedName>
        <fullName evidence="2">Pc22g24430 protein</fullName>
    </submittedName>
</protein>
<keyword evidence="3" id="KW-1185">Reference proteome</keyword>
<dbReference type="SUPFAM" id="SSF53383">
    <property type="entry name" value="PLP-dependent transferases"/>
    <property type="match status" value="1"/>
</dbReference>
<dbReference type="InterPro" id="IPR015421">
    <property type="entry name" value="PyrdxlP-dep_Trfase_major"/>
</dbReference>
<dbReference type="OMA" id="LVTWQQI"/>
<dbReference type="Proteomes" id="UP000000724">
    <property type="component" value="Contig Pc00c22"/>
</dbReference>
<dbReference type="STRING" id="500485.B6HQV2"/>
<dbReference type="VEuPathDB" id="FungiDB:PCH_Pc22g24430"/>
<dbReference type="eggNOG" id="KOG1549">
    <property type="taxonomic scope" value="Eukaryota"/>
</dbReference>
<feature type="domain" description="Aminotransferase class V" evidence="1">
    <location>
        <begin position="22"/>
        <end position="391"/>
    </location>
</feature>
<dbReference type="OrthoDB" id="420046at2759"/>
<dbReference type="Pfam" id="PF00266">
    <property type="entry name" value="Aminotran_5"/>
    <property type="match status" value="1"/>
</dbReference>
<dbReference type="InterPro" id="IPR000192">
    <property type="entry name" value="Aminotrans_V_dom"/>
</dbReference>
<dbReference type="InterPro" id="IPR015424">
    <property type="entry name" value="PyrdxlP-dep_Trfase"/>
</dbReference>
<dbReference type="BioCyc" id="PCHR:PC22G24430-MONOMER"/>
<evidence type="ECO:0000313" key="2">
    <source>
        <dbReference type="EMBL" id="CAP99731.1"/>
    </source>
</evidence>
<dbReference type="PANTHER" id="PTHR43586">
    <property type="entry name" value="CYSTEINE DESULFURASE"/>
    <property type="match status" value="1"/>
</dbReference>
<organism evidence="2 3">
    <name type="scientific">Penicillium rubens (strain ATCC 28089 / DSM 1075 / NRRL 1951 / Wisconsin 54-1255)</name>
    <name type="common">Penicillium chrysogenum</name>
    <dbReference type="NCBI Taxonomy" id="500485"/>
    <lineage>
        <taxon>Eukaryota</taxon>
        <taxon>Fungi</taxon>
        <taxon>Dikarya</taxon>
        <taxon>Ascomycota</taxon>
        <taxon>Pezizomycotina</taxon>
        <taxon>Eurotiomycetes</taxon>
        <taxon>Eurotiomycetidae</taxon>
        <taxon>Eurotiales</taxon>
        <taxon>Aspergillaceae</taxon>
        <taxon>Penicillium</taxon>
        <taxon>Penicillium chrysogenum species complex</taxon>
    </lineage>
</organism>
<dbReference type="HOGENOM" id="CLU_003433_2_2_1"/>